<dbReference type="Pfam" id="PF07247">
    <property type="entry name" value="AATase"/>
    <property type="match status" value="1"/>
</dbReference>
<sequence>MLVPYRKLTRKADFVERLFFLWEKQNIFKSISMAAQVNRPLNDDVVFGALRRLLLKYPFLHSSLLGAGYNVQFNPLQRIDFRDVYEVNTEVTERFQDSDKSASVLTSVLAHHNHKAGKPLWKLIYYKNINWFSFHCSHTISDGSSVVVYLKEFVENLNHAANLKAGDVLFSLENDIQLIEKDLPPPILEMANYKPGLISKCKAKAFKMALDFWPNFINKVDERRLNRSFVGCLPEPFSPDRFFQSDYIIDDKSPLNFSSPGFTNIDPKNLKIILNACRKHQVKLQTYLIMVYVHTMLKLYPELYAHKFLNTAVAISFRNVFGGFESHNTYLGDKGLFEDGFYVNLPAFCLPPGSYFSWDACRKYHDALHKTVNSKSLVEGYYMACEGMTAENYMSNKFGLQKDTLFLGNTNLGRVNILDHSGTDKYHIEDILFVPMAGAFMGTHEMTAISTAKKGLNIGFIKVDPNVKDWNKFKKAFSHNLIALLATD</sequence>
<reference evidence="2" key="1">
    <citation type="submission" date="2019-03" db="EMBL/GenBank/DDBJ databases">
        <title>Snf2 controls pulcherriminic acid biosynthesis and connects pigmentation and antifungal activity of the yeast Metschnikowia pulcherrima.</title>
        <authorList>
            <person name="Gore-Lloyd D."/>
            <person name="Sumann I."/>
            <person name="Brachmann A.O."/>
            <person name="Schneeberger K."/>
            <person name="Ortiz-Merino R.A."/>
            <person name="Moreno-Beltran M."/>
            <person name="Schlaefli M."/>
            <person name="Kirner P."/>
            <person name="Santos Kron A."/>
            <person name="Wolfe K.H."/>
            <person name="Piel J."/>
            <person name="Ahrens C.H."/>
            <person name="Henk D."/>
            <person name="Freimoser F.M."/>
        </authorList>
    </citation>
    <scope>NUCLEOTIDE SEQUENCE [LARGE SCALE GENOMIC DNA]</scope>
    <source>
        <strain evidence="2">APC 1.2</strain>
    </source>
</reference>
<dbReference type="SUPFAM" id="SSF52777">
    <property type="entry name" value="CoA-dependent acyltransferases"/>
    <property type="match status" value="1"/>
</dbReference>
<organism evidence="1 2">
    <name type="scientific">Metschnikowia aff. pulcherrima</name>
    <dbReference type="NCBI Taxonomy" id="2163413"/>
    <lineage>
        <taxon>Eukaryota</taxon>
        <taxon>Fungi</taxon>
        <taxon>Dikarya</taxon>
        <taxon>Ascomycota</taxon>
        <taxon>Saccharomycotina</taxon>
        <taxon>Pichiomycetes</taxon>
        <taxon>Metschnikowiaceae</taxon>
        <taxon>Metschnikowia</taxon>
    </lineage>
</organism>
<proteinExistence type="predicted"/>
<keyword evidence="1" id="KW-0808">Transferase</keyword>
<evidence type="ECO:0000313" key="1">
    <source>
        <dbReference type="EMBL" id="QBM89343.1"/>
    </source>
</evidence>
<dbReference type="EMBL" id="CP034459">
    <property type="protein sequence ID" value="QBM89343.1"/>
    <property type="molecule type" value="Genomic_DNA"/>
</dbReference>
<name>A0A4V1AEI6_9ASCO</name>
<dbReference type="GO" id="GO:0008080">
    <property type="term" value="F:N-acetyltransferase activity"/>
    <property type="evidence" value="ECO:0007669"/>
    <property type="project" value="TreeGrafter"/>
</dbReference>
<dbReference type="InterPro" id="IPR010828">
    <property type="entry name" value="Atf2/Sli1-like"/>
</dbReference>
<accession>A0A4V1AEI6</accession>
<protein>
    <submittedName>
        <fullName evidence="1">Alcohol acetyltransferase</fullName>
    </submittedName>
</protein>
<dbReference type="PANTHER" id="PTHR28037:SF1">
    <property type="entry name" value="ALCOHOL O-ACETYLTRANSFERASE 1-RELATED"/>
    <property type="match status" value="1"/>
</dbReference>
<evidence type="ECO:0000313" key="2">
    <source>
        <dbReference type="Proteomes" id="UP000292447"/>
    </source>
</evidence>
<keyword evidence="2" id="KW-1185">Reference proteome</keyword>
<dbReference type="Proteomes" id="UP000292447">
    <property type="component" value="Chromosome IV"/>
</dbReference>
<gene>
    <name evidence="1" type="primary">MPUL0D04130</name>
    <name evidence="1" type="ORF">METSCH_D04130</name>
</gene>
<dbReference type="InterPro" id="IPR052058">
    <property type="entry name" value="Alcohol_O-acetyltransferase"/>
</dbReference>
<dbReference type="PANTHER" id="PTHR28037">
    <property type="entry name" value="ALCOHOL O-ACETYLTRANSFERASE 1-RELATED"/>
    <property type="match status" value="1"/>
</dbReference>
<dbReference type="AlphaFoldDB" id="A0A4V1AEI6"/>